<organism evidence="9 10">
    <name type="scientific">Cellulomonas aerilata</name>
    <dbReference type="NCBI Taxonomy" id="515326"/>
    <lineage>
        <taxon>Bacteria</taxon>
        <taxon>Bacillati</taxon>
        <taxon>Actinomycetota</taxon>
        <taxon>Actinomycetes</taxon>
        <taxon>Micrococcales</taxon>
        <taxon>Cellulomonadaceae</taxon>
        <taxon>Cellulomonas</taxon>
    </lineage>
</organism>
<feature type="transmembrane region" description="Helical" evidence="8">
    <location>
        <begin position="363"/>
        <end position="380"/>
    </location>
</feature>
<feature type="transmembrane region" description="Helical" evidence="8">
    <location>
        <begin position="164"/>
        <end position="183"/>
    </location>
</feature>
<feature type="transmembrane region" description="Helical" evidence="8">
    <location>
        <begin position="484"/>
        <end position="506"/>
    </location>
</feature>
<evidence type="ECO:0000256" key="8">
    <source>
        <dbReference type="SAM" id="Phobius"/>
    </source>
</evidence>
<dbReference type="AlphaFoldDB" id="A0A512DF33"/>
<feature type="transmembrane region" description="Helical" evidence="8">
    <location>
        <begin position="425"/>
        <end position="443"/>
    </location>
</feature>
<evidence type="ECO:0000256" key="1">
    <source>
        <dbReference type="ARBA" id="ARBA00004651"/>
    </source>
</evidence>
<accession>A0A512DF33</accession>
<name>A0A512DF33_9CELL</name>
<gene>
    <name evidence="9" type="ORF">CAE01nite_27860</name>
</gene>
<feature type="transmembrane region" description="Helical" evidence="8">
    <location>
        <begin position="455"/>
        <end position="478"/>
    </location>
</feature>
<comment type="caution">
    <text evidence="9">The sequence shown here is derived from an EMBL/GenBank/DDBJ whole genome shotgun (WGS) entry which is preliminary data.</text>
</comment>
<keyword evidence="4 8" id="KW-0812">Transmembrane</keyword>
<keyword evidence="6 8" id="KW-0472">Membrane</keyword>
<evidence type="ECO:0000256" key="3">
    <source>
        <dbReference type="ARBA" id="ARBA00022475"/>
    </source>
</evidence>
<comment type="similarity">
    <text evidence="2">Belongs to the polysaccharide synthase family.</text>
</comment>
<feature type="compositionally biased region" description="Basic and acidic residues" evidence="7">
    <location>
        <begin position="36"/>
        <end position="49"/>
    </location>
</feature>
<evidence type="ECO:0000313" key="9">
    <source>
        <dbReference type="EMBL" id="GEO35061.1"/>
    </source>
</evidence>
<dbReference type="CDD" id="cd13127">
    <property type="entry name" value="MATE_tuaB_like"/>
    <property type="match status" value="1"/>
</dbReference>
<dbReference type="EMBL" id="BJYY01000017">
    <property type="protein sequence ID" value="GEO35061.1"/>
    <property type="molecule type" value="Genomic_DNA"/>
</dbReference>
<evidence type="ECO:0000256" key="7">
    <source>
        <dbReference type="SAM" id="MobiDB-lite"/>
    </source>
</evidence>
<dbReference type="Proteomes" id="UP000321181">
    <property type="component" value="Unassembled WGS sequence"/>
</dbReference>
<evidence type="ECO:0000256" key="2">
    <source>
        <dbReference type="ARBA" id="ARBA00007430"/>
    </source>
</evidence>
<feature type="region of interest" description="Disordered" evidence="7">
    <location>
        <begin position="1"/>
        <end position="49"/>
    </location>
</feature>
<feature type="transmembrane region" description="Helical" evidence="8">
    <location>
        <begin position="299"/>
        <end position="317"/>
    </location>
</feature>
<sequence length="530" mass="55337">MTNRPSPAGGSAASPEPDQAPLVPPEPDPSNTDGRTQTDGHRDGDGDGLRERAVSGVLWTAVEKWSVRLSTLVGFIVLGNLLSPLAFGIVALAMTFISFLETVADGGFAGYLVQKKKLTDASVHTAFIVSSSMALLLSVGLVALAPPASELLDVPELRRVLPALAVYLFIAGMSVVPAALMSREMRFKQLAMRQMTATAISIAVAIGLAVGGAGVWALVGQSLTRAVVSFIALWVTSDFRPRWYFDRAEARVMTAYGSKALAVNLQTQVRTQGELFIIGALAGPTTLGFWTVAGRLVGVVVDVFSSVVGAVAHPLFARLQDAPERLARAVGTTRALTALVLVPALVLTSLVSKDVVPAVFGDQWTPTTTVASILALSALLQTVGNFDRSALLATGHPGAELWVTTVFLVIQLTLAVMFHDDLVKLAIGVGISMALAVPVRLLLVRRLLHVPARGFAPTAAVFLAGGLAAAAVVAAEALLGLEGVAYVALAVVVGLVVYAGVVMLVARPVAMELVGIARGVLQRRSRTKAA</sequence>
<dbReference type="RefSeq" id="WP_186816590.1">
    <property type="nucleotide sequence ID" value="NZ_BAAARM010000001.1"/>
</dbReference>
<keyword evidence="3" id="KW-1003">Cell membrane</keyword>
<comment type="subcellular location">
    <subcellularLocation>
        <location evidence="1">Cell membrane</location>
        <topology evidence="1">Multi-pass membrane protein</topology>
    </subcellularLocation>
</comment>
<keyword evidence="5 8" id="KW-1133">Transmembrane helix</keyword>
<reference evidence="9 10" key="1">
    <citation type="submission" date="2019-07" db="EMBL/GenBank/DDBJ databases">
        <title>Whole genome shotgun sequence of Cellulomonas aerilata NBRC 106308.</title>
        <authorList>
            <person name="Hosoyama A."/>
            <person name="Uohara A."/>
            <person name="Ohji S."/>
            <person name="Ichikawa N."/>
        </authorList>
    </citation>
    <scope>NUCLEOTIDE SEQUENCE [LARGE SCALE GENOMIC DNA]</scope>
    <source>
        <strain evidence="9 10">NBRC 106308</strain>
    </source>
</reference>
<evidence type="ECO:0000256" key="5">
    <source>
        <dbReference type="ARBA" id="ARBA00022989"/>
    </source>
</evidence>
<dbReference type="PANTHER" id="PTHR30250:SF10">
    <property type="entry name" value="LIPOPOLYSACCHARIDE BIOSYNTHESIS PROTEIN WZXC"/>
    <property type="match status" value="1"/>
</dbReference>
<dbReference type="Pfam" id="PF13440">
    <property type="entry name" value="Polysacc_synt_3"/>
    <property type="match status" value="1"/>
</dbReference>
<evidence type="ECO:0000256" key="4">
    <source>
        <dbReference type="ARBA" id="ARBA00022692"/>
    </source>
</evidence>
<evidence type="ECO:0000256" key="6">
    <source>
        <dbReference type="ARBA" id="ARBA00023136"/>
    </source>
</evidence>
<feature type="transmembrane region" description="Helical" evidence="8">
    <location>
        <begin position="195"/>
        <end position="216"/>
    </location>
</feature>
<dbReference type="GO" id="GO:0005886">
    <property type="term" value="C:plasma membrane"/>
    <property type="evidence" value="ECO:0007669"/>
    <property type="project" value="UniProtKB-SubCell"/>
</dbReference>
<feature type="transmembrane region" description="Helical" evidence="8">
    <location>
        <begin position="72"/>
        <end position="100"/>
    </location>
</feature>
<dbReference type="PANTHER" id="PTHR30250">
    <property type="entry name" value="PST FAMILY PREDICTED COLANIC ACID TRANSPORTER"/>
    <property type="match status" value="1"/>
</dbReference>
<proteinExistence type="inferred from homology"/>
<feature type="transmembrane region" description="Helical" evidence="8">
    <location>
        <begin position="329"/>
        <end position="351"/>
    </location>
</feature>
<keyword evidence="10" id="KW-1185">Reference proteome</keyword>
<feature type="transmembrane region" description="Helical" evidence="8">
    <location>
        <begin position="401"/>
        <end position="419"/>
    </location>
</feature>
<feature type="transmembrane region" description="Helical" evidence="8">
    <location>
        <begin position="275"/>
        <end position="293"/>
    </location>
</feature>
<evidence type="ECO:0000313" key="10">
    <source>
        <dbReference type="Proteomes" id="UP000321181"/>
    </source>
</evidence>
<dbReference type="InterPro" id="IPR050833">
    <property type="entry name" value="Poly_Biosynth_Transport"/>
</dbReference>
<feature type="transmembrane region" description="Helical" evidence="8">
    <location>
        <begin position="121"/>
        <end position="144"/>
    </location>
</feature>
<protein>
    <submittedName>
        <fullName evidence="9">Lipopolysaccharide biosynthesis protein</fullName>
    </submittedName>
</protein>